<protein>
    <submittedName>
        <fullName evidence="6">Uncharacterized protein</fullName>
    </submittedName>
</protein>
<dbReference type="GO" id="GO:0000287">
    <property type="term" value="F:magnesium ion binding"/>
    <property type="evidence" value="ECO:0007669"/>
    <property type="project" value="InterPro"/>
</dbReference>
<evidence type="ECO:0000256" key="3">
    <source>
        <dbReference type="ARBA" id="ARBA00023239"/>
    </source>
</evidence>
<dbReference type="InterPro" id="IPR036965">
    <property type="entry name" value="Terpene_synth_N_sf"/>
</dbReference>
<dbReference type="AlphaFoldDB" id="A0A8J5G7N5"/>
<dbReference type="Proteomes" id="UP000734854">
    <property type="component" value="Unassembled WGS sequence"/>
</dbReference>
<dbReference type="Pfam" id="PF03936">
    <property type="entry name" value="Terpene_synth_C"/>
    <property type="match status" value="1"/>
</dbReference>
<keyword evidence="3" id="KW-0456">Lyase</keyword>
<comment type="caution">
    <text evidence="6">The sequence shown here is derived from an EMBL/GenBank/DDBJ whole genome shotgun (WGS) entry which is preliminary data.</text>
</comment>
<evidence type="ECO:0000313" key="7">
    <source>
        <dbReference type="Proteomes" id="UP000734854"/>
    </source>
</evidence>
<dbReference type="CDD" id="cd00684">
    <property type="entry name" value="Terpene_cyclase_plant_C1"/>
    <property type="match status" value="1"/>
</dbReference>
<organism evidence="6 7">
    <name type="scientific">Zingiber officinale</name>
    <name type="common">Ginger</name>
    <name type="synonym">Amomum zingiber</name>
    <dbReference type="NCBI Taxonomy" id="94328"/>
    <lineage>
        <taxon>Eukaryota</taxon>
        <taxon>Viridiplantae</taxon>
        <taxon>Streptophyta</taxon>
        <taxon>Embryophyta</taxon>
        <taxon>Tracheophyta</taxon>
        <taxon>Spermatophyta</taxon>
        <taxon>Magnoliopsida</taxon>
        <taxon>Liliopsida</taxon>
        <taxon>Zingiberales</taxon>
        <taxon>Zingiberaceae</taxon>
        <taxon>Zingiber</taxon>
    </lineage>
</organism>
<dbReference type="GO" id="GO:0016102">
    <property type="term" value="P:diterpenoid biosynthetic process"/>
    <property type="evidence" value="ECO:0007669"/>
    <property type="project" value="InterPro"/>
</dbReference>
<dbReference type="InterPro" id="IPR044814">
    <property type="entry name" value="Terpene_cyclase_plant_C1"/>
</dbReference>
<dbReference type="InterPro" id="IPR005630">
    <property type="entry name" value="Terpene_synthase_metal-bd"/>
</dbReference>
<dbReference type="FunFam" id="1.50.10.130:FF:000001">
    <property type="entry name" value="Isoprene synthase, chloroplastic"/>
    <property type="match status" value="1"/>
</dbReference>
<dbReference type="InterPro" id="IPR008949">
    <property type="entry name" value="Isoprenoid_synthase_dom_sf"/>
</dbReference>
<sequence>MYPGKQTTRVSLEAQPEVDESVSRKLRHSQASVSLFACSACLAVRSTGHSAYPTSLLGRPLRSPSQHLRSLGRPPSVHSVGLTTRTISLFCCSPGRPPARPGLPSVHADFAALTLCSLNHSVVRKPAPAGSLRLSAQRHQQEEKPPPPSTVGAWVLHHRRPQGGSFMLVFAAKGFLPLTLSAGVDEAAGAPLLLPSAPLSRCHFSSSMSCHRWPFCLALRRSSGMTPIVPALVNARDLVACLVTADLCLGFIGYDLQLALAELALSVIIFLGILLGFPSPPPPPLADAEMEKQSTTPVTSNEDIVIRKISKYHPSIWGDYFIHRTTTALTEVSVRAEELKEQIKNLFRETSDILQIMNLIDAIQLLGLDYHFEKEIDAALSLISKHDAKNYELYETSLWFRLLRQHGFYVPPDVFNKFKDEEGNFMSTLNEDVKGLLSLYNAAYLRIHGEYILDEAILFTKNRLASLLDELKQPLVILVSLFLETPLCRRNKRLLARKYISIYQEEERRNEAVLEFAKLDFNMLQSIHQEELKKISRWEPQAIDEVPEYLKDFYLKLLRTFKEFENELESDEKYRVSFLQDEIKALSRSYFIEAKWGIEKYVPTLEEHLSNSLVTTGYRLLICASYVGMDQVASKEVFEWVASFPKIIKASSMICRLMDDVTSHELEQQREHAASTVECYMKEFATDEKEAYKNLMEMVEDAWKDHNKECLNPTQVPRLLIEKIVNFSRVIEEFYKYTDTYTDSKTTMKDNVNMLLVESVLI</sequence>
<evidence type="ECO:0000259" key="5">
    <source>
        <dbReference type="Pfam" id="PF03936"/>
    </source>
</evidence>
<dbReference type="Gene3D" id="1.10.600.10">
    <property type="entry name" value="Farnesyl Diphosphate Synthase"/>
    <property type="match status" value="2"/>
</dbReference>
<dbReference type="EMBL" id="JACMSC010000011">
    <property type="protein sequence ID" value="KAG6499642.1"/>
    <property type="molecule type" value="Genomic_DNA"/>
</dbReference>
<dbReference type="InterPro" id="IPR008930">
    <property type="entry name" value="Terpenoid_cyclase/PrenylTrfase"/>
</dbReference>
<evidence type="ECO:0000256" key="1">
    <source>
        <dbReference type="ARBA" id="ARBA00022723"/>
    </source>
</evidence>
<keyword evidence="2" id="KW-0460">Magnesium</keyword>
<dbReference type="InterPro" id="IPR050148">
    <property type="entry name" value="Terpene_synthase-like"/>
</dbReference>
<gene>
    <name evidence="6" type="ORF">ZIOFF_039432</name>
</gene>
<proteinExistence type="predicted"/>
<evidence type="ECO:0000256" key="2">
    <source>
        <dbReference type="ARBA" id="ARBA00022842"/>
    </source>
</evidence>
<evidence type="ECO:0000313" key="6">
    <source>
        <dbReference type="EMBL" id="KAG6499642.1"/>
    </source>
</evidence>
<dbReference type="Pfam" id="PF01397">
    <property type="entry name" value="Terpene_synth"/>
    <property type="match status" value="1"/>
</dbReference>
<dbReference type="Gene3D" id="1.50.10.130">
    <property type="entry name" value="Terpene synthase, N-terminal domain"/>
    <property type="match status" value="1"/>
</dbReference>
<feature type="domain" description="Terpene synthase metal-binding" evidence="5">
    <location>
        <begin position="534"/>
        <end position="705"/>
    </location>
</feature>
<keyword evidence="1" id="KW-0479">Metal-binding</keyword>
<evidence type="ECO:0000259" key="4">
    <source>
        <dbReference type="Pfam" id="PF01397"/>
    </source>
</evidence>
<feature type="domain" description="Terpene synthase N-terminal" evidence="4">
    <location>
        <begin position="316"/>
        <end position="471"/>
    </location>
</feature>
<reference evidence="6 7" key="1">
    <citation type="submission" date="2020-08" db="EMBL/GenBank/DDBJ databases">
        <title>Plant Genome Project.</title>
        <authorList>
            <person name="Zhang R.-G."/>
        </authorList>
    </citation>
    <scope>NUCLEOTIDE SEQUENCE [LARGE SCALE GENOMIC DNA]</scope>
    <source>
        <tissue evidence="6">Rhizome</tissue>
    </source>
</reference>
<dbReference type="GO" id="GO:0010333">
    <property type="term" value="F:terpene synthase activity"/>
    <property type="evidence" value="ECO:0007669"/>
    <property type="project" value="InterPro"/>
</dbReference>
<dbReference type="PANTHER" id="PTHR31225">
    <property type="entry name" value="OS04G0344100 PROTEIN-RELATED"/>
    <property type="match status" value="1"/>
</dbReference>
<dbReference type="InterPro" id="IPR001906">
    <property type="entry name" value="Terpene_synth_N"/>
</dbReference>
<dbReference type="PANTHER" id="PTHR31225:SF93">
    <property type="entry name" value="ALPHA-HUMULENE_(-)-(E)-BETA-CARYOPHYLLENE SYNTHASE"/>
    <property type="match status" value="1"/>
</dbReference>
<name>A0A8J5G7N5_ZINOF</name>
<dbReference type="SUPFAM" id="SSF48239">
    <property type="entry name" value="Terpenoid cyclases/Protein prenyltransferases"/>
    <property type="match status" value="1"/>
</dbReference>
<accession>A0A8J5G7N5</accession>
<keyword evidence="7" id="KW-1185">Reference proteome</keyword>
<dbReference type="SUPFAM" id="SSF48576">
    <property type="entry name" value="Terpenoid synthases"/>
    <property type="match status" value="1"/>
</dbReference>